<feature type="chain" id="PRO_5038404240" description="PSI domain-containing protein" evidence="10">
    <location>
        <begin position="34"/>
        <end position="497"/>
    </location>
</feature>
<reference evidence="11" key="1">
    <citation type="submission" date="2021-01" db="EMBL/GenBank/DDBJ databases">
        <title>A chromosome-scale assembly of European eel, Anguilla anguilla.</title>
        <authorList>
            <person name="Henkel C."/>
            <person name="Jong-Raadsen S.A."/>
            <person name="Dufour S."/>
            <person name="Weltzien F.-A."/>
            <person name="Palstra A.P."/>
            <person name="Pelster B."/>
            <person name="Spaink H.P."/>
            <person name="Van Den Thillart G.E."/>
            <person name="Jansen H."/>
            <person name="Zahm M."/>
            <person name="Klopp C."/>
            <person name="Cedric C."/>
            <person name="Louis A."/>
            <person name="Berthelot C."/>
            <person name="Parey E."/>
            <person name="Roest Crollius H."/>
            <person name="Montfort J."/>
            <person name="Robinson-Rechavi M."/>
            <person name="Bucao C."/>
            <person name="Bouchez O."/>
            <person name="Gislard M."/>
            <person name="Lluch J."/>
            <person name="Milhes M."/>
            <person name="Lampietro C."/>
            <person name="Lopez Roques C."/>
            <person name="Donnadieu C."/>
            <person name="Braasch I."/>
            <person name="Desvignes T."/>
            <person name="Postlethwait J."/>
            <person name="Bobe J."/>
            <person name="Guiguen Y."/>
            <person name="Dirks R."/>
        </authorList>
    </citation>
    <scope>NUCLEOTIDE SEQUENCE</scope>
    <source>
        <strain evidence="11">Tag_6206</strain>
        <tissue evidence="11">Liver</tissue>
    </source>
</reference>
<dbReference type="AlphaFoldDB" id="A0A9D3LK46"/>
<feature type="signal peptide" evidence="10">
    <location>
        <begin position="1"/>
        <end position="33"/>
    </location>
</feature>
<feature type="transmembrane region" description="Helical" evidence="9">
    <location>
        <begin position="431"/>
        <end position="452"/>
    </location>
</feature>
<evidence type="ECO:0000256" key="4">
    <source>
        <dbReference type="ARBA" id="ARBA00022729"/>
    </source>
</evidence>
<evidence type="ECO:0000313" key="11">
    <source>
        <dbReference type="EMBL" id="KAG5831856.1"/>
    </source>
</evidence>
<keyword evidence="6 9" id="KW-0472">Membrane</keyword>
<protein>
    <recommendedName>
        <fullName evidence="13">PSI domain-containing protein</fullName>
    </recommendedName>
</protein>
<proteinExistence type="inferred from homology"/>
<dbReference type="Proteomes" id="UP001044222">
    <property type="component" value="Chromosome 17"/>
</dbReference>
<evidence type="ECO:0000256" key="6">
    <source>
        <dbReference type="ARBA" id="ARBA00023136"/>
    </source>
</evidence>
<gene>
    <name evidence="11" type="ORF">ANANG_G00284420</name>
</gene>
<evidence type="ECO:0000256" key="8">
    <source>
        <dbReference type="SAM" id="MobiDB-lite"/>
    </source>
</evidence>
<keyword evidence="4 10" id="KW-0732">Signal</keyword>
<evidence type="ECO:0000313" key="12">
    <source>
        <dbReference type="Proteomes" id="UP001044222"/>
    </source>
</evidence>
<evidence type="ECO:0000256" key="9">
    <source>
        <dbReference type="SAM" id="Phobius"/>
    </source>
</evidence>
<accession>A0A9D3LK46</accession>
<organism evidence="11 12">
    <name type="scientific">Anguilla anguilla</name>
    <name type="common">European freshwater eel</name>
    <name type="synonym">Muraena anguilla</name>
    <dbReference type="NCBI Taxonomy" id="7936"/>
    <lineage>
        <taxon>Eukaryota</taxon>
        <taxon>Metazoa</taxon>
        <taxon>Chordata</taxon>
        <taxon>Craniata</taxon>
        <taxon>Vertebrata</taxon>
        <taxon>Euteleostomi</taxon>
        <taxon>Actinopterygii</taxon>
        <taxon>Neopterygii</taxon>
        <taxon>Teleostei</taxon>
        <taxon>Anguilliformes</taxon>
        <taxon>Anguillidae</taxon>
        <taxon>Anguilla</taxon>
    </lineage>
</organism>
<evidence type="ECO:0000256" key="7">
    <source>
        <dbReference type="ARBA" id="ARBA00023180"/>
    </source>
</evidence>
<feature type="region of interest" description="Disordered" evidence="8">
    <location>
        <begin position="354"/>
        <end position="395"/>
    </location>
</feature>
<comment type="similarity">
    <text evidence="2">Belongs to the plexin family.</text>
</comment>
<dbReference type="PANTHER" id="PTHR13055">
    <property type="entry name" value="TUMOR ENDOTHELIAL MARKER 7 RELATED"/>
    <property type="match status" value="1"/>
</dbReference>
<dbReference type="GO" id="GO:0016020">
    <property type="term" value="C:membrane"/>
    <property type="evidence" value="ECO:0007669"/>
    <property type="project" value="UniProtKB-SubCell"/>
</dbReference>
<dbReference type="Pfam" id="PF01437">
    <property type="entry name" value="PSI"/>
    <property type="match status" value="1"/>
</dbReference>
<evidence type="ECO:0000256" key="1">
    <source>
        <dbReference type="ARBA" id="ARBA00004479"/>
    </source>
</evidence>
<name>A0A9D3LK46_ANGAN</name>
<keyword evidence="7" id="KW-0325">Glycoprotein</keyword>
<dbReference type="InterPro" id="IPR002165">
    <property type="entry name" value="Plexin_repeat"/>
</dbReference>
<evidence type="ECO:0000256" key="10">
    <source>
        <dbReference type="SAM" id="SignalP"/>
    </source>
</evidence>
<keyword evidence="3 9" id="KW-0812">Transmembrane</keyword>
<evidence type="ECO:0000256" key="2">
    <source>
        <dbReference type="ARBA" id="ARBA00010297"/>
    </source>
</evidence>
<evidence type="ECO:0008006" key="13">
    <source>
        <dbReference type="Google" id="ProtNLM"/>
    </source>
</evidence>
<comment type="caution">
    <text evidence="11">The sequence shown here is derived from an EMBL/GenBank/DDBJ whole genome shotgun (WGS) entry which is preliminary data.</text>
</comment>
<dbReference type="EMBL" id="JAFIRN010000017">
    <property type="protein sequence ID" value="KAG5831856.1"/>
    <property type="molecule type" value="Genomic_DNA"/>
</dbReference>
<keyword evidence="5 9" id="KW-1133">Transmembrane helix</keyword>
<evidence type="ECO:0000256" key="5">
    <source>
        <dbReference type="ARBA" id="ARBA00022989"/>
    </source>
</evidence>
<sequence>MREGSAAAWLPNMCLPALLIVCLSQAELGRVWAREQTDALYGLLPWSGERPLEARRTRRDQRQLGEGLAIDTLPDNKTHIVEDSRSYYSWRSFGPAEWDAEQLWVDMEALQHGQVRMHGILSNTHRQAAQVPLSFDFPFYGHYLRQVTIATGGFIFTGEVTHRMLTATQYIAPLMANFDPSFSRSSTVQYMDNGEVFVVQWDRVRLQGREAEGEFTFQAALHRSGTIVFSYRDVPLPVEMISSTQHPVKVGLSDAFMVLAPSPQNPDIQRKTIYEYHRAELDAAKITNRSAFEFTPLPTCLQHGSCEACHSSADTAGCSWCHTLQRCSDGIDRHRQEWLDFGCSEEAKELACEDLAAEEPDSAPPPRPARTPPARPGAAGRSRHGGALSTPAEPFLSSLSADDTKLVVLRKGPDSKTVPPVHQGAPVHSGVIAGVVTAAVLLLALLLVALYMSTHSYLIQQRTSYWPSMKYRKQGSRYTEVEGVAQRKGGLIEDEQY</sequence>
<dbReference type="InterPro" id="IPR031152">
    <property type="entry name" value="PLXDC"/>
</dbReference>
<evidence type="ECO:0000256" key="3">
    <source>
        <dbReference type="ARBA" id="ARBA00022692"/>
    </source>
</evidence>
<keyword evidence="12" id="KW-1185">Reference proteome</keyword>
<comment type="subcellular location">
    <subcellularLocation>
        <location evidence="1">Membrane</location>
        <topology evidence="1">Single-pass type I membrane protein</topology>
    </subcellularLocation>
</comment>
<dbReference type="PANTHER" id="PTHR13055:SF10">
    <property type="entry name" value="PLEXIN DOMAIN-CONTAINING PROTEIN 1"/>
    <property type="match status" value="1"/>
</dbReference>
<feature type="compositionally biased region" description="Pro residues" evidence="8">
    <location>
        <begin position="362"/>
        <end position="375"/>
    </location>
</feature>